<dbReference type="PANTHER" id="PTHR23389">
    <property type="entry name" value="CHROMOSOME TRANSMISSION FIDELITY FACTOR 18"/>
    <property type="match status" value="1"/>
</dbReference>
<accession>A0AAW0Q6X6</accession>
<feature type="compositionally biased region" description="Polar residues" evidence="1">
    <location>
        <begin position="343"/>
        <end position="356"/>
    </location>
</feature>
<reference evidence="4" key="1">
    <citation type="submission" date="2024-04" db="EMBL/GenBank/DDBJ databases">
        <title>Salinicola lusitanus LLJ914,a marine bacterium isolated from the Okinawa Trough.</title>
        <authorList>
            <person name="Li J."/>
        </authorList>
    </citation>
    <scope>NUCLEOTIDE SEQUENCE [LARGE SCALE GENOMIC DNA]</scope>
</reference>
<evidence type="ECO:0000259" key="2">
    <source>
        <dbReference type="Pfam" id="PF00004"/>
    </source>
</evidence>
<dbReference type="GO" id="GO:0005524">
    <property type="term" value="F:ATP binding"/>
    <property type="evidence" value="ECO:0007669"/>
    <property type="project" value="InterPro"/>
</dbReference>
<feature type="compositionally biased region" description="Polar residues" evidence="1">
    <location>
        <begin position="170"/>
        <end position="181"/>
    </location>
</feature>
<dbReference type="GO" id="GO:0005634">
    <property type="term" value="C:nucleus"/>
    <property type="evidence" value="ECO:0007669"/>
    <property type="project" value="TreeGrafter"/>
</dbReference>
<dbReference type="GO" id="GO:0003677">
    <property type="term" value="F:DNA binding"/>
    <property type="evidence" value="ECO:0007669"/>
    <property type="project" value="TreeGrafter"/>
</dbReference>
<dbReference type="Pfam" id="PF00004">
    <property type="entry name" value="AAA"/>
    <property type="match status" value="1"/>
</dbReference>
<dbReference type="PANTHER" id="PTHR23389:SF21">
    <property type="entry name" value="ATPASE FAMILY AAA DOMAIN-CONTAINING PROTEIN 5"/>
    <property type="match status" value="1"/>
</dbReference>
<comment type="caution">
    <text evidence="3">The sequence shown here is derived from an EMBL/GenBank/DDBJ whole genome shotgun (WGS) entry which is preliminary data.</text>
</comment>
<feature type="region of interest" description="Disordered" evidence="1">
    <location>
        <begin position="243"/>
        <end position="264"/>
    </location>
</feature>
<feature type="region of interest" description="Disordered" evidence="1">
    <location>
        <begin position="328"/>
        <end position="385"/>
    </location>
</feature>
<dbReference type="InterPro" id="IPR027417">
    <property type="entry name" value="P-loop_NTPase"/>
</dbReference>
<feature type="region of interest" description="Disordered" evidence="1">
    <location>
        <begin position="112"/>
        <end position="181"/>
    </location>
</feature>
<protein>
    <recommendedName>
        <fullName evidence="2">ATPase AAA-type core domain-containing protein</fullName>
    </recommendedName>
</protein>
<dbReference type="SUPFAM" id="SSF52540">
    <property type="entry name" value="P-loop containing nucleoside triphosphate hydrolases"/>
    <property type="match status" value="1"/>
</dbReference>
<dbReference type="EMBL" id="JBBPFD010000002">
    <property type="protein sequence ID" value="KAK7940267.1"/>
    <property type="molecule type" value="Genomic_DNA"/>
</dbReference>
<feature type="domain" description="ATPase AAA-type core" evidence="2">
    <location>
        <begin position="279"/>
        <end position="315"/>
    </location>
</feature>
<feature type="compositionally biased region" description="Basic and acidic residues" evidence="1">
    <location>
        <begin position="374"/>
        <end position="385"/>
    </location>
</feature>
<dbReference type="InterPro" id="IPR003959">
    <property type="entry name" value="ATPase_AAA_core"/>
</dbReference>
<sequence length="385" mass="42740">MPGSKFQDKASRKPLPVSIFDDGSKEGSENSQDDEQFKARREFLKSGLPESFKKQMAKTAAVKEAYASACASFQPVLHIYQPLKNVFIGVCHGPAQDFFIILKIFEPPTVSKDVSPEVSTEATGGKRKRPQEEEEVVKVAKKLRSARPAEKEPSKKERRTRRGAKCVPDDSSQAPAPLQSDTDIVVLDDSPARQSEPGVLTEDVLWTDKYQPQHSSEVIGNTSQVRQLHSWLKEWKLRADKEDKKKLKDQKQEEGTIDSDWECGEEDSRDAEDLLCNTLLITGPSGIGKTAAVYACAQELGFKIFEVNASSQRSGRLILSQLKEATQSHQVDTQGVNAHKPTYFNNYSASSSTVKSSPRKVGSPRRAVSSPENLHSHREPSNVED</sequence>
<gene>
    <name evidence="3" type="ORF">WMY93_003593</name>
</gene>
<evidence type="ECO:0000256" key="1">
    <source>
        <dbReference type="SAM" id="MobiDB-lite"/>
    </source>
</evidence>
<dbReference type="GO" id="GO:0016887">
    <property type="term" value="F:ATP hydrolysis activity"/>
    <property type="evidence" value="ECO:0007669"/>
    <property type="project" value="InterPro"/>
</dbReference>
<dbReference type="Proteomes" id="UP001460270">
    <property type="component" value="Unassembled WGS sequence"/>
</dbReference>
<keyword evidence="4" id="KW-1185">Reference proteome</keyword>
<feature type="compositionally biased region" description="Basic and acidic residues" evidence="1">
    <location>
        <begin position="243"/>
        <end position="254"/>
    </location>
</feature>
<evidence type="ECO:0000313" key="4">
    <source>
        <dbReference type="Proteomes" id="UP001460270"/>
    </source>
</evidence>
<dbReference type="Gene3D" id="3.40.50.300">
    <property type="entry name" value="P-loop containing nucleotide triphosphate hydrolases"/>
    <property type="match status" value="1"/>
</dbReference>
<feature type="compositionally biased region" description="Acidic residues" evidence="1">
    <location>
        <begin position="255"/>
        <end position="264"/>
    </location>
</feature>
<feature type="compositionally biased region" description="Basic and acidic residues" evidence="1">
    <location>
        <begin position="1"/>
        <end position="11"/>
    </location>
</feature>
<organism evidence="3 4">
    <name type="scientific">Mugilogobius chulae</name>
    <name type="common">yellowstripe goby</name>
    <dbReference type="NCBI Taxonomy" id="88201"/>
    <lineage>
        <taxon>Eukaryota</taxon>
        <taxon>Metazoa</taxon>
        <taxon>Chordata</taxon>
        <taxon>Craniata</taxon>
        <taxon>Vertebrata</taxon>
        <taxon>Euteleostomi</taxon>
        <taxon>Actinopterygii</taxon>
        <taxon>Neopterygii</taxon>
        <taxon>Teleostei</taxon>
        <taxon>Neoteleostei</taxon>
        <taxon>Acanthomorphata</taxon>
        <taxon>Gobiaria</taxon>
        <taxon>Gobiiformes</taxon>
        <taxon>Gobioidei</taxon>
        <taxon>Gobiidae</taxon>
        <taxon>Gobionellinae</taxon>
        <taxon>Mugilogobius</taxon>
    </lineage>
</organism>
<dbReference type="GO" id="GO:0061860">
    <property type="term" value="F:DNA clamp unloader activity"/>
    <property type="evidence" value="ECO:0007669"/>
    <property type="project" value="TreeGrafter"/>
</dbReference>
<feature type="region of interest" description="Disordered" evidence="1">
    <location>
        <begin position="1"/>
        <end position="37"/>
    </location>
</feature>
<proteinExistence type="predicted"/>
<dbReference type="AlphaFoldDB" id="A0AAW0Q6X6"/>
<name>A0AAW0Q6X6_9GOBI</name>
<evidence type="ECO:0000313" key="3">
    <source>
        <dbReference type="EMBL" id="KAK7940267.1"/>
    </source>
</evidence>